<dbReference type="PATRIC" id="fig|859192.6.peg.2237"/>
<dbReference type="RefSeq" id="WP_010195152.1">
    <property type="nucleotide sequence ID" value="NZ_AHJG01000299.1"/>
</dbReference>
<reference evidence="1 2" key="1">
    <citation type="journal article" date="2012" name="J. Bacteriol.">
        <title>Genome Sequence of "Candidatus Nitrosoarchaeum limnia" BG20, a Low-Salinity Ammonia-Oxidizing Archaeon from the San Francisco Bay Estuary.</title>
        <authorList>
            <person name="Mosier A.C."/>
            <person name="Allen E.E."/>
            <person name="Kim M."/>
            <person name="Ferriera S."/>
            <person name="Francis C.A."/>
        </authorList>
    </citation>
    <scope>NUCLEOTIDE SEQUENCE [LARGE SCALE GENOMIC DNA]</scope>
    <source>
        <strain evidence="1 2">BG20</strain>
    </source>
</reference>
<sequence length="282" mass="32528">MSLKRRLELLEKKANYLDSGVKIPQDFKKFNELIGLPISKIPPFKELPIFGYEMDIISNIETHRDYALNKARGIGATEIILRWILFRAVQNKIPGRKFLIVTGIRLGLARDHIKRMINLCYNIPGIIKQSSQYNITINNSEVIAIPANPAAIRGYENVEVIFADEAAHWDLLDDDPVLEAIEPHRTKSNAHVIVVSTPNGRRGFFAKIFHNSESKYYKDVKPWIISEGLLIDRVEVEKVQKEDYYRFEQEYNCQFLTVRYAAFPPEVLAILQSNSMEYQLSD</sequence>
<accession>S2E4I8</accession>
<comment type="caution">
    <text evidence="1">The sequence shown here is derived from an EMBL/GenBank/DDBJ whole genome shotgun (WGS) entry which is preliminary data.</text>
</comment>
<gene>
    <name evidence="1" type="ORF">BG20_I1827</name>
</gene>
<dbReference type="Gene3D" id="3.40.50.300">
    <property type="entry name" value="P-loop containing nucleotide triphosphate hydrolases"/>
    <property type="match status" value="1"/>
</dbReference>
<dbReference type="AlphaFoldDB" id="S2E4I8"/>
<dbReference type="EMBL" id="AHJG01000299">
    <property type="protein sequence ID" value="EPA04436.1"/>
    <property type="molecule type" value="Genomic_DNA"/>
</dbReference>
<evidence type="ECO:0000313" key="1">
    <source>
        <dbReference type="EMBL" id="EPA04436.1"/>
    </source>
</evidence>
<keyword evidence="2" id="KW-1185">Reference proteome</keyword>
<dbReference type="InterPro" id="IPR027417">
    <property type="entry name" value="P-loop_NTPase"/>
</dbReference>
<evidence type="ECO:0000313" key="2">
    <source>
        <dbReference type="Proteomes" id="UP000014065"/>
    </source>
</evidence>
<dbReference type="OrthoDB" id="385843at2157"/>
<organism evidence="1 2">
    <name type="scientific">Candidatus Nitrosarchaeum limnium BG20</name>
    <dbReference type="NCBI Taxonomy" id="859192"/>
    <lineage>
        <taxon>Archaea</taxon>
        <taxon>Nitrososphaerota</taxon>
        <taxon>Nitrososphaeria</taxon>
        <taxon>Nitrosopumilales</taxon>
        <taxon>Nitrosopumilaceae</taxon>
        <taxon>Nitrosarchaeum</taxon>
    </lineage>
</organism>
<protein>
    <submittedName>
        <fullName evidence="1">Uncharacterized protein</fullName>
    </submittedName>
</protein>
<dbReference type="Proteomes" id="UP000014065">
    <property type="component" value="Unassembled WGS sequence"/>
</dbReference>
<proteinExistence type="predicted"/>
<name>S2E4I8_9ARCH</name>